<evidence type="ECO:0000313" key="2">
    <source>
        <dbReference type="EMBL" id="CAH1200586.1"/>
    </source>
</evidence>
<dbReference type="SUPFAM" id="SSF51110">
    <property type="entry name" value="alpha-D-mannose-specific plant lectins"/>
    <property type="match status" value="1"/>
</dbReference>
<proteinExistence type="predicted"/>
<feature type="domain" description="Bulb-type lectin" evidence="1">
    <location>
        <begin position="222"/>
        <end position="339"/>
    </location>
</feature>
<sequence>MIFAYTTNQGELAMGFGSLDNQIHVANNSGENIYVIVTPNKNWVWGDVGFAVATALFSGGGTAVTAVNSLSKLQKLITMVKLVLNNPIVKGIKYGSLIYKVGKNIGREIDHATEAKAQAARKEIMDFLKREGVVIKPGDFKQVNNEKNYNPFRMISPSGWGGLLGASNCTLFIATESLSRTALFNTNSDWSWIVQPDMVSRSRYGHLWQEDLGEGFYRFSASDRLGTGQFLKPNESISSPDRCYDFVYQEDGNAVVYERDKPDGEKPIWSSNTYKRPAWRTCIQEDGNFVVYENEEKASWASNVYGSGPKYEGCSLVMQDDGRLVVYNKDNEEIWASKKK</sequence>
<dbReference type="EMBL" id="CAKMMF010000006">
    <property type="protein sequence ID" value="CAH1200586.1"/>
    <property type="molecule type" value="Genomic_DNA"/>
</dbReference>
<name>A0ABN8G5Y9_9BACL</name>
<organism evidence="2 3">
    <name type="scientific">Paenibacillus plantiphilus</name>
    <dbReference type="NCBI Taxonomy" id="2905650"/>
    <lineage>
        <taxon>Bacteria</taxon>
        <taxon>Bacillati</taxon>
        <taxon>Bacillota</taxon>
        <taxon>Bacilli</taxon>
        <taxon>Bacillales</taxon>
        <taxon>Paenibacillaceae</taxon>
        <taxon>Paenibacillus</taxon>
    </lineage>
</organism>
<dbReference type="PROSITE" id="PS50927">
    <property type="entry name" value="BULB_LECTIN"/>
    <property type="match status" value="1"/>
</dbReference>
<dbReference type="Gene3D" id="2.90.10.10">
    <property type="entry name" value="Bulb-type lectin domain"/>
    <property type="match status" value="2"/>
</dbReference>
<dbReference type="InterPro" id="IPR036426">
    <property type="entry name" value="Bulb-type_lectin_dom_sf"/>
</dbReference>
<dbReference type="SMART" id="SM00108">
    <property type="entry name" value="B_lectin"/>
    <property type="match status" value="1"/>
</dbReference>
<evidence type="ECO:0000313" key="3">
    <source>
        <dbReference type="Proteomes" id="UP000838686"/>
    </source>
</evidence>
<evidence type="ECO:0000259" key="1">
    <source>
        <dbReference type="PROSITE" id="PS50927"/>
    </source>
</evidence>
<keyword evidence="3" id="KW-1185">Reference proteome</keyword>
<comment type="caution">
    <text evidence="2">The sequence shown here is derived from an EMBL/GenBank/DDBJ whole genome shotgun (WGS) entry which is preliminary data.</text>
</comment>
<gene>
    <name evidence="2" type="ORF">PAECIP111893_01474</name>
</gene>
<dbReference type="InterPro" id="IPR001480">
    <property type="entry name" value="Bulb-type_lectin_dom"/>
</dbReference>
<protein>
    <recommendedName>
        <fullName evidence="1">Bulb-type lectin domain-containing protein</fullName>
    </recommendedName>
</protein>
<reference evidence="2" key="1">
    <citation type="submission" date="2022-01" db="EMBL/GenBank/DDBJ databases">
        <authorList>
            <person name="Criscuolo A."/>
        </authorList>
    </citation>
    <scope>NUCLEOTIDE SEQUENCE</scope>
    <source>
        <strain evidence="2">CIP111893</strain>
    </source>
</reference>
<accession>A0ABN8G5Y9</accession>
<dbReference type="Proteomes" id="UP000838686">
    <property type="component" value="Unassembled WGS sequence"/>
</dbReference>